<dbReference type="WBParaSite" id="Pan_g11029.t1">
    <property type="protein sequence ID" value="Pan_g11029.t1"/>
    <property type="gene ID" value="Pan_g11029"/>
</dbReference>
<dbReference type="Gene3D" id="3.80.10.10">
    <property type="entry name" value="Ribonuclease Inhibitor"/>
    <property type="match status" value="1"/>
</dbReference>
<reference evidence="3" key="2">
    <citation type="submission" date="2020-10" db="UniProtKB">
        <authorList>
            <consortium name="WormBaseParasite"/>
        </authorList>
    </citation>
    <scope>IDENTIFICATION</scope>
</reference>
<accession>A0A7E4UNY5</accession>
<evidence type="ECO:0000256" key="1">
    <source>
        <dbReference type="SAM" id="SignalP"/>
    </source>
</evidence>
<proteinExistence type="predicted"/>
<keyword evidence="2" id="KW-1185">Reference proteome</keyword>
<keyword evidence="1" id="KW-0732">Signal</keyword>
<dbReference type="InterPro" id="IPR032675">
    <property type="entry name" value="LRR_dom_sf"/>
</dbReference>
<dbReference type="SUPFAM" id="SSF52058">
    <property type="entry name" value="L domain-like"/>
    <property type="match status" value="1"/>
</dbReference>
<evidence type="ECO:0000313" key="3">
    <source>
        <dbReference type="WBParaSite" id="Pan_g11029.t1"/>
    </source>
</evidence>
<dbReference type="AlphaFoldDB" id="A0A7E4UNY5"/>
<feature type="signal peptide" evidence="1">
    <location>
        <begin position="1"/>
        <end position="18"/>
    </location>
</feature>
<protein>
    <submittedName>
        <fullName evidence="3">Leucine-rich repeat domain-containing protein</fullName>
    </submittedName>
</protein>
<organism evidence="2 3">
    <name type="scientific">Panagrellus redivivus</name>
    <name type="common">Microworm</name>
    <dbReference type="NCBI Taxonomy" id="6233"/>
    <lineage>
        <taxon>Eukaryota</taxon>
        <taxon>Metazoa</taxon>
        <taxon>Ecdysozoa</taxon>
        <taxon>Nematoda</taxon>
        <taxon>Chromadorea</taxon>
        <taxon>Rhabditida</taxon>
        <taxon>Tylenchina</taxon>
        <taxon>Panagrolaimomorpha</taxon>
        <taxon>Panagrolaimoidea</taxon>
        <taxon>Panagrolaimidae</taxon>
        <taxon>Panagrellus</taxon>
    </lineage>
</organism>
<reference evidence="2" key="1">
    <citation type="journal article" date="2013" name="Genetics">
        <title>The draft genome and transcriptome of Panagrellus redivivus are shaped by the harsh demands of a free-living lifestyle.</title>
        <authorList>
            <person name="Srinivasan J."/>
            <person name="Dillman A.R."/>
            <person name="Macchietto M.G."/>
            <person name="Heikkinen L."/>
            <person name="Lakso M."/>
            <person name="Fracchia K.M."/>
            <person name="Antoshechkin I."/>
            <person name="Mortazavi A."/>
            <person name="Wong G."/>
            <person name="Sternberg P.W."/>
        </authorList>
    </citation>
    <scope>NUCLEOTIDE SEQUENCE [LARGE SCALE GENOMIC DNA]</scope>
    <source>
        <strain evidence="2">MT8872</strain>
    </source>
</reference>
<feature type="chain" id="PRO_5028975514" evidence="1">
    <location>
        <begin position="19"/>
        <end position="231"/>
    </location>
</feature>
<sequence>MKNVMFLLFFGFFDLTKAVDSAQTLQQRLNDWNFNCNVRPANDTHLNVRCNLVNAYALRWVFQLLEDKNINELKLENLYREGRWKLNQLPWFKCEVLKFVNGGFSSIEDYAFVNVEGLTKLYFKNVPLKTLPFFGHLPWLKTLGFIKVPLQQLTNHASKLAFHQNFYGKRTFAGLTSLQTLILRDTNIYQIAPLDIYDLPNLVTIQPQILAPIGFVNHQEPNSVLAEIIER</sequence>
<name>A0A7E4UNY5_PANRE</name>
<evidence type="ECO:0000313" key="2">
    <source>
        <dbReference type="Proteomes" id="UP000492821"/>
    </source>
</evidence>
<dbReference type="Proteomes" id="UP000492821">
    <property type="component" value="Unassembled WGS sequence"/>
</dbReference>